<dbReference type="InterPro" id="IPR008979">
    <property type="entry name" value="Galactose-bd-like_sf"/>
</dbReference>
<keyword evidence="2" id="KW-0812">Transmembrane</keyword>
<dbReference type="GO" id="GO:0016798">
    <property type="term" value="F:hydrolase activity, acting on glycosyl bonds"/>
    <property type="evidence" value="ECO:0007669"/>
    <property type="project" value="InterPro"/>
</dbReference>
<dbReference type="PROSITE" id="PS51175">
    <property type="entry name" value="CBM6"/>
    <property type="match status" value="1"/>
</dbReference>
<accession>A0AAU2VVW3</accession>
<dbReference type="InterPro" id="IPR026071">
    <property type="entry name" value="Glyco_Hydrolase_99"/>
</dbReference>
<evidence type="ECO:0000256" key="5">
    <source>
        <dbReference type="ARBA" id="ARBA00022968"/>
    </source>
</evidence>
<evidence type="ECO:0000256" key="6">
    <source>
        <dbReference type="ARBA" id="ARBA00022989"/>
    </source>
</evidence>
<proteinExistence type="predicted"/>
<evidence type="ECO:0000256" key="9">
    <source>
        <dbReference type="SAM" id="SignalP"/>
    </source>
</evidence>
<dbReference type="InterPro" id="IPR029010">
    <property type="entry name" value="ThuA-like"/>
</dbReference>
<dbReference type="InterPro" id="IPR029062">
    <property type="entry name" value="Class_I_gatase-like"/>
</dbReference>
<dbReference type="Gene3D" id="3.20.20.80">
    <property type="entry name" value="Glycosidases"/>
    <property type="match status" value="1"/>
</dbReference>
<keyword evidence="6" id="KW-1133">Transmembrane helix</keyword>
<dbReference type="PANTHER" id="PTHR40469">
    <property type="entry name" value="SECRETED GLYCOSYL HYDROLASE"/>
    <property type="match status" value="1"/>
</dbReference>
<dbReference type="CDD" id="cd11574">
    <property type="entry name" value="GH99"/>
    <property type="match status" value="1"/>
</dbReference>
<dbReference type="InterPro" id="IPR006584">
    <property type="entry name" value="Cellulose-bd_IV"/>
</dbReference>
<keyword evidence="7" id="KW-0333">Golgi apparatus</keyword>
<dbReference type="EMBL" id="CP108313">
    <property type="protein sequence ID" value="WTW71741.1"/>
    <property type="molecule type" value="Genomic_DNA"/>
</dbReference>
<keyword evidence="5" id="KW-0735">Signal-anchor</keyword>
<dbReference type="Gene3D" id="3.40.50.880">
    <property type="match status" value="1"/>
</dbReference>
<feature type="domain" description="CBM6" evidence="10">
    <location>
        <begin position="269"/>
        <end position="392"/>
    </location>
</feature>
<evidence type="ECO:0000256" key="4">
    <source>
        <dbReference type="ARBA" id="ARBA00022801"/>
    </source>
</evidence>
<dbReference type="Gene3D" id="2.60.120.260">
    <property type="entry name" value="Galactose-binding domain-like"/>
    <property type="match status" value="1"/>
</dbReference>
<evidence type="ECO:0000259" key="10">
    <source>
        <dbReference type="PROSITE" id="PS51175"/>
    </source>
</evidence>
<dbReference type="InterPro" id="IPR005084">
    <property type="entry name" value="CBM6"/>
</dbReference>
<reference evidence="11" key="1">
    <citation type="submission" date="2022-10" db="EMBL/GenBank/DDBJ databases">
        <title>The complete genomes of actinobacterial strains from the NBC collection.</title>
        <authorList>
            <person name="Joergensen T.S."/>
            <person name="Alvarez Arevalo M."/>
            <person name="Sterndorff E.B."/>
            <person name="Faurdal D."/>
            <person name="Vuksanovic O."/>
            <person name="Mourched A.-S."/>
            <person name="Charusanti P."/>
            <person name="Shaw S."/>
            <person name="Blin K."/>
            <person name="Weber T."/>
        </authorList>
    </citation>
    <scope>NUCLEOTIDE SEQUENCE</scope>
    <source>
        <strain evidence="11">NBC_00008</strain>
    </source>
</reference>
<evidence type="ECO:0000313" key="11">
    <source>
        <dbReference type="EMBL" id="WTW71741.1"/>
    </source>
</evidence>
<evidence type="ECO:0000256" key="8">
    <source>
        <dbReference type="ARBA" id="ARBA00023136"/>
    </source>
</evidence>
<dbReference type="Pfam" id="PF06283">
    <property type="entry name" value="ThuA"/>
    <property type="match status" value="1"/>
</dbReference>
<feature type="chain" id="PRO_5043457755" evidence="9">
    <location>
        <begin position="33"/>
        <end position="727"/>
    </location>
</feature>
<keyword evidence="4" id="KW-0378">Hydrolase</keyword>
<sequence>MRRQLARRARHIACAAALALGAAFLAPAPAGAAAAADPYDVLVFSKTAGFRHDSIPAGITAIQELGAADGFDVTATEDAAVFTPSSLAGYEAVVFLSTTGDVLDSAQQDALSAYVDGGGGFVGVHAAADTEYDWPSYEHLVGAWFKSHPAIQEAKVVTEDHAHPATSHLDDEWIRTDELYNYRTNPRADVHVLQTLDESSYTGGEMGDDHPITWCHPQQEGRSFYTGLGHTIESYSDPDFRQLLLGGIQYAAGTVPADCGSGATEPGDESVEAESYTSSSGVQSAAHAGAGGGATLGYIDNGDWTGYASVDTAGATSFTAKVSSAGAGGTIEVHSGSATGPLLGSVDVAPTGGWETFTEVTGALTGAGSGPLFLRFTGGAGSLFDIDSFTLAREQDTKAAGSSNVHLFYYPWYGTPETNGSWRHWEQGGHTPPDDIGADLYPKLGPYDSGDAAGAVEQHMKWIEQSGAGVIVYSWWGQGGYEDELAPLVLDAAARHGIKVAWHIEPYGDRTAASVVDDIAYLNDKYGDSPAYYRDAEHGDRPAFYVFESLKIQDWSALDAVSDSAIVLAQTTDTTKVAHFGGIYTYDGIAGATAPGWKQAGEYAEANNLVWAPSVAPGYIDDRAVPGNTTPTLGREDGASYDLEWSNALDPAIGGSPSWVSVTSFNEWHEGSPIEPASSTPPAGHGYQSYEGAYGKTGAAAETAYLDRTAYWADRFEQQRDKARSAD</sequence>
<keyword evidence="3 9" id="KW-0732">Signal</keyword>
<dbReference type="Pfam" id="PF03422">
    <property type="entry name" value="CBM_6"/>
    <property type="match status" value="1"/>
</dbReference>
<dbReference type="SUPFAM" id="SSF52317">
    <property type="entry name" value="Class I glutamine amidotransferase-like"/>
    <property type="match status" value="1"/>
</dbReference>
<dbReference type="Pfam" id="PF16317">
    <property type="entry name" value="Glyco_hydro_99"/>
    <property type="match status" value="1"/>
</dbReference>
<dbReference type="AlphaFoldDB" id="A0AAU2VVW3"/>
<evidence type="ECO:0000256" key="7">
    <source>
        <dbReference type="ARBA" id="ARBA00023034"/>
    </source>
</evidence>
<evidence type="ECO:0000256" key="3">
    <source>
        <dbReference type="ARBA" id="ARBA00022729"/>
    </source>
</evidence>
<dbReference type="GO" id="GO:0030246">
    <property type="term" value="F:carbohydrate binding"/>
    <property type="evidence" value="ECO:0007669"/>
    <property type="project" value="InterPro"/>
</dbReference>
<comment type="subcellular location">
    <subcellularLocation>
        <location evidence="1">Golgi apparatus membrane</location>
        <topology evidence="1">Single-pass type II membrane protein</topology>
    </subcellularLocation>
</comment>
<evidence type="ECO:0000256" key="2">
    <source>
        <dbReference type="ARBA" id="ARBA00022692"/>
    </source>
</evidence>
<gene>
    <name evidence="11" type="ORF">OG398_27525</name>
</gene>
<evidence type="ECO:0000256" key="1">
    <source>
        <dbReference type="ARBA" id="ARBA00004323"/>
    </source>
</evidence>
<organism evidence="11">
    <name type="scientific">Streptomyces sp. NBC_00008</name>
    <dbReference type="NCBI Taxonomy" id="2903610"/>
    <lineage>
        <taxon>Bacteria</taxon>
        <taxon>Bacillati</taxon>
        <taxon>Actinomycetota</taxon>
        <taxon>Actinomycetes</taxon>
        <taxon>Kitasatosporales</taxon>
        <taxon>Streptomycetaceae</taxon>
        <taxon>Streptomyces</taxon>
    </lineage>
</organism>
<feature type="signal peptide" evidence="9">
    <location>
        <begin position="1"/>
        <end position="32"/>
    </location>
</feature>
<keyword evidence="8" id="KW-0472">Membrane</keyword>
<dbReference type="CDD" id="cd04084">
    <property type="entry name" value="CBM6_xylanase-like"/>
    <property type="match status" value="1"/>
</dbReference>
<dbReference type="PANTHER" id="PTHR40469:SF2">
    <property type="entry name" value="GALACTOSE-BINDING DOMAIN-LIKE SUPERFAMILY PROTEIN"/>
    <property type="match status" value="1"/>
</dbReference>
<dbReference type="SMART" id="SM00606">
    <property type="entry name" value="CBD_IV"/>
    <property type="match status" value="1"/>
</dbReference>
<dbReference type="SUPFAM" id="SSF49785">
    <property type="entry name" value="Galactose-binding domain-like"/>
    <property type="match status" value="1"/>
</dbReference>
<protein>
    <submittedName>
        <fullName evidence="11">ThuA domain-containing protein</fullName>
    </submittedName>
</protein>
<name>A0AAU2VVW3_9ACTN</name>